<gene>
    <name evidence="2" type="ORF">S01H1_33669</name>
</gene>
<reference evidence="2" key="1">
    <citation type="journal article" date="2014" name="Front. Microbiol.">
        <title>High frequency of phylogenetically diverse reductive dehalogenase-homologous genes in deep subseafloor sedimentary metagenomes.</title>
        <authorList>
            <person name="Kawai M."/>
            <person name="Futagami T."/>
            <person name="Toyoda A."/>
            <person name="Takaki Y."/>
            <person name="Nishi S."/>
            <person name="Hori S."/>
            <person name="Arai W."/>
            <person name="Tsubouchi T."/>
            <person name="Morono Y."/>
            <person name="Uchiyama I."/>
            <person name="Ito T."/>
            <person name="Fujiyama A."/>
            <person name="Inagaki F."/>
            <person name="Takami H."/>
        </authorList>
    </citation>
    <scope>NUCLEOTIDE SEQUENCE</scope>
    <source>
        <strain evidence="2">Expedition CK06-06</strain>
    </source>
</reference>
<protein>
    <recommendedName>
        <fullName evidence="1">DUF362 domain-containing protein</fullName>
    </recommendedName>
</protein>
<feature type="non-terminal residue" evidence="2">
    <location>
        <position position="142"/>
    </location>
</feature>
<organism evidence="2">
    <name type="scientific">marine sediment metagenome</name>
    <dbReference type="NCBI Taxonomy" id="412755"/>
    <lineage>
        <taxon>unclassified sequences</taxon>
        <taxon>metagenomes</taxon>
        <taxon>ecological metagenomes</taxon>
    </lineage>
</organism>
<sequence length="142" mass="15563">MRPIVTIADTTDGLPAAFDAIFAPYGGIANVIPAGSKVHLKPNGVHFSVGVYTDPAVLDALLAYLSDHGYNRLALMENCTQGVSTRLVFEVNGYVGIARRHNAELIYLDEGGTVPYTLEDEEVPIRIPRRLYESFIDPSRRS</sequence>
<dbReference type="Pfam" id="PF04015">
    <property type="entry name" value="DUF362"/>
    <property type="match status" value="1"/>
</dbReference>
<dbReference type="InterPro" id="IPR007160">
    <property type="entry name" value="DUF362"/>
</dbReference>
<dbReference type="AlphaFoldDB" id="X0V371"/>
<evidence type="ECO:0000313" key="2">
    <source>
        <dbReference type="EMBL" id="GAG12574.1"/>
    </source>
</evidence>
<proteinExistence type="predicted"/>
<comment type="caution">
    <text evidence="2">The sequence shown here is derived from an EMBL/GenBank/DDBJ whole genome shotgun (WGS) entry which is preliminary data.</text>
</comment>
<dbReference type="EMBL" id="BARS01020913">
    <property type="protein sequence ID" value="GAG12574.1"/>
    <property type="molecule type" value="Genomic_DNA"/>
</dbReference>
<accession>X0V371</accession>
<evidence type="ECO:0000259" key="1">
    <source>
        <dbReference type="Pfam" id="PF04015"/>
    </source>
</evidence>
<name>X0V371_9ZZZZ</name>
<feature type="domain" description="DUF362" evidence="1">
    <location>
        <begin position="38"/>
        <end position="132"/>
    </location>
</feature>